<sequence length="111" mass="12414">MPHLIIRGVSVDQVKTVSTSLVQDLADLCACGTDNFTLEIVHSTYVFDGNEVPGYPLIEVKWFDRGQEIQDQFASIVTKHFQALEFPEVEVAFSTFQESAYYLNGKSFASS</sequence>
<evidence type="ECO:0000313" key="2">
    <source>
        <dbReference type="Proteomes" id="UP000501868"/>
    </source>
</evidence>
<proteinExistence type="predicted"/>
<dbReference type="InterPro" id="IPR015017">
    <property type="entry name" value="DUF1904"/>
</dbReference>
<reference evidence="1 2" key="1">
    <citation type="submission" date="2020-04" db="EMBL/GenBank/DDBJ databases">
        <title>Genome-Wide Identification of 5-Methylcytosine Sites in Bacterial Genomes By High-Throughput Sequencing of MspJI Restriction Fragments.</title>
        <authorList>
            <person name="Wu V."/>
        </authorList>
    </citation>
    <scope>NUCLEOTIDE SEQUENCE [LARGE SCALE GENOMIC DNA]</scope>
    <source>
        <strain evidence="1 2">S2</strain>
    </source>
</reference>
<accession>A0A6H1P4Q7</accession>
<gene>
    <name evidence="1" type="ORF">HFZ78_18980</name>
</gene>
<protein>
    <submittedName>
        <fullName evidence="1">DUF1904 family protein</fullName>
    </submittedName>
</protein>
<dbReference type="Proteomes" id="UP000501868">
    <property type="component" value="Chromosome"/>
</dbReference>
<dbReference type="InterPro" id="IPR014347">
    <property type="entry name" value="Tautomerase/MIF_sf"/>
</dbReference>
<reference evidence="1 2" key="2">
    <citation type="submission" date="2020-04" db="EMBL/GenBank/DDBJ databases">
        <authorList>
            <person name="Fomenkov A."/>
            <person name="Anton B.P."/>
            <person name="Roberts R.J."/>
        </authorList>
    </citation>
    <scope>NUCLEOTIDE SEQUENCE [LARGE SCALE GENOMIC DNA]</scope>
    <source>
        <strain evidence="1 2">S2</strain>
    </source>
</reference>
<name>A0A6H1P4Q7_PRIMG</name>
<evidence type="ECO:0000313" key="1">
    <source>
        <dbReference type="EMBL" id="QIZ08536.1"/>
    </source>
</evidence>
<dbReference type="SUPFAM" id="SSF55331">
    <property type="entry name" value="Tautomerase/MIF"/>
    <property type="match status" value="1"/>
</dbReference>
<dbReference type="EMBL" id="CP051128">
    <property type="protein sequence ID" value="QIZ08536.1"/>
    <property type="molecule type" value="Genomic_DNA"/>
</dbReference>
<dbReference type="Pfam" id="PF08921">
    <property type="entry name" value="DUF1904"/>
    <property type="match status" value="1"/>
</dbReference>
<organism evidence="1 2">
    <name type="scientific">Priestia megaterium</name>
    <name type="common">Bacillus megaterium</name>
    <dbReference type="NCBI Taxonomy" id="1404"/>
    <lineage>
        <taxon>Bacteria</taxon>
        <taxon>Bacillati</taxon>
        <taxon>Bacillota</taxon>
        <taxon>Bacilli</taxon>
        <taxon>Bacillales</taxon>
        <taxon>Bacillaceae</taxon>
        <taxon>Priestia</taxon>
    </lineage>
</organism>
<dbReference type="AlphaFoldDB" id="A0A6H1P4Q7"/>
<dbReference type="Gene3D" id="3.30.429.10">
    <property type="entry name" value="Macrophage Migration Inhibitory Factor"/>
    <property type="match status" value="1"/>
</dbReference>